<gene>
    <name evidence="1" type="ORF">8014-B2_0051</name>
</gene>
<dbReference type="Proteomes" id="UP000008061">
    <property type="component" value="Segment"/>
</dbReference>
<evidence type="ECO:0000313" key="1">
    <source>
        <dbReference type="EMBL" id="AFU63118.1"/>
    </source>
</evidence>
<organism evidence="1 2">
    <name type="scientific">Lactobacillus phage ATCC 8014-B2</name>
    <dbReference type="NCBI Taxonomy" id="1225795"/>
    <lineage>
        <taxon>Viruses</taxon>
        <taxon>Duplodnaviria</taxon>
        <taxon>Heunggongvirae</taxon>
        <taxon>Uroviricota</taxon>
        <taxon>Caudoviricetes</taxon>
        <taxon>Tybeckvirinae</taxon>
        <taxon>Douglaswolinvirus</taxon>
        <taxon>Douglaswolinvirus B2</taxon>
    </lineage>
</organism>
<reference evidence="1 2" key="1">
    <citation type="journal article" date="2012" name="Appl. Environ. Microbiol.">
        <title>Characterization of Two Virulent Phages of Lactobacillus plantarum.</title>
        <authorList>
            <person name="Briggiler Marco M."/>
            <person name="Garneau J.E."/>
            <person name="Tremblay D."/>
            <person name="Quiberoni A."/>
            <person name="Moineau S."/>
        </authorList>
    </citation>
    <scope>NUCLEOTIDE SEQUENCE [LARGE SCALE GENOMIC DNA]</scope>
</reference>
<proteinExistence type="predicted"/>
<evidence type="ECO:0000313" key="2">
    <source>
        <dbReference type="Proteomes" id="UP000008061"/>
    </source>
</evidence>
<keyword evidence="2" id="KW-1185">Reference proteome</keyword>
<dbReference type="EMBL" id="JX486088">
    <property type="protein sequence ID" value="AFU63118.1"/>
    <property type="molecule type" value="Genomic_DNA"/>
</dbReference>
<protein>
    <submittedName>
        <fullName evidence="1">Uncharacterized protein</fullName>
    </submittedName>
</protein>
<name>K4I0F6_9CAUD</name>
<sequence>MTPEDECSLFTIHHDVLSLISKLIMFSFLIQQYLIKIQTTNNPYLNDSLLPFRLLELLSLKCNKELQ</sequence>
<accession>K4I0F6</accession>